<dbReference type="Pfam" id="PF24758">
    <property type="entry name" value="LRR_At5g56370"/>
    <property type="match status" value="2"/>
</dbReference>
<dbReference type="InterPro" id="IPR055302">
    <property type="entry name" value="F-box_dom-containing"/>
</dbReference>
<dbReference type="InterPro" id="IPR001810">
    <property type="entry name" value="F-box_dom"/>
</dbReference>
<evidence type="ECO:0000259" key="2">
    <source>
        <dbReference type="Pfam" id="PF24758"/>
    </source>
</evidence>
<dbReference type="PANTHER" id="PTHR32141:SF153">
    <property type="entry name" value="OS06G0685200 PROTEIN"/>
    <property type="match status" value="1"/>
</dbReference>
<dbReference type="SUPFAM" id="SSF81383">
    <property type="entry name" value="F-box domain"/>
    <property type="match status" value="1"/>
</dbReference>
<dbReference type="InterPro" id="IPR055411">
    <property type="entry name" value="LRR_FXL15/At3g58940/PEG3-like"/>
</dbReference>
<evidence type="ECO:0000313" key="3">
    <source>
        <dbReference type="EMBL" id="GJM94005.1"/>
    </source>
</evidence>
<protein>
    <recommendedName>
        <fullName evidence="5">F-box domain-containing protein</fullName>
    </recommendedName>
</protein>
<dbReference type="SUPFAM" id="SSF52047">
    <property type="entry name" value="RNI-like"/>
    <property type="match status" value="1"/>
</dbReference>
<dbReference type="PANTHER" id="PTHR32141">
    <property type="match status" value="1"/>
</dbReference>
<feature type="domain" description="F-box/LRR-repeat protein 15/At3g58940/PEG3-like LRR" evidence="2">
    <location>
        <begin position="131"/>
        <end position="249"/>
    </location>
</feature>
<dbReference type="Proteomes" id="UP001054889">
    <property type="component" value="Unassembled WGS sequence"/>
</dbReference>
<evidence type="ECO:0000259" key="1">
    <source>
        <dbReference type="Pfam" id="PF00646"/>
    </source>
</evidence>
<dbReference type="Gene3D" id="3.80.10.10">
    <property type="entry name" value="Ribonuclease Inhibitor"/>
    <property type="match status" value="1"/>
</dbReference>
<feature type="domain" description="F-box" evidence="1">
    <location>
        <begin position="38"/>
        <end position="77"/>
    </location>
</feature>
<keyword evidence="4" id="KW-1185">Reference proteome</keyword>
<gene>
    <name evidence="3" type="primary">ga10614</name>
    <name evidence="3" type="ORF">PR202_ga10614</name>
</gene>
<dbReference type="InterPro" id="IPR032675">
    <property type="entry name" value="LRR_dom_sf"/>
</dbReference>
<sequence length="331" mass="36463">MDALLEEEDISTWLPAATTTSLTSAVAEAAPADGVDRISSLPDNLLRNIVSRLPVRDGVLTAVLASRWYSLWLSTPLVLRDSDLLLASDLDDEVALAVGFAAVGCILADHPGPFRKIQLTCCEFGTRERELEEWARLLAAKGVQDLVLLDVDDSTKDDVLQRLPKDILRCASLQRLFLGYWSFPAMSTDVAFPHLKKLGMQNTSMRDEDLDHILACSPVLQILALKLSKSPERIRLRSKSLQCMVLWTATHPVDYAKTKTSPNSIVPSVKILALKANFSSVNDVKMLLSYLRCFPNVEMLHIELPLDVPTVGTLALPMESPTTVAFSVLVI</sequence>
<comment type="caution">
    <text evidence="3">The sequence shown here is derived from an EMBL/GenBank/DDBJ whole genome shotgun (WGS) entry which is preliminary data.</text>
</comment>
<feature type="domain" description="F-box/LRR-repeat protein 15/At3g58940/PEG3-like LRR" evidence="2">
    <location>
        <begin position="256"/>
        <end position="302"/>
    </location>
</feature>
<evidence type="ECO:0008006" key="5">
    <source>
        <dbReference type="Google" id="ProtNLM"/>
    </source>
</evidence>
<organism evidence="3 4">
    <name type="scientific">Eleusine coracana subsp. coracana</name>
    <dbReference type="NCBI Taxonomy" id="191504"/>
    <lineage>
        <taxon>Eukaryota</taxon>
        <taxon>Viridiplantae</taxon>
        <taxon>Streptophyta</taxon>
        <taxon>Embryophyta</taxon>
        <taxon>Tracheophyta</taxon>
        <taxon>Spermatophyta</taxon>
        <taxon>Magnoliopsida</taxon>
        <taxon>Liliopsida</taxon>
        <taxon>Poales</taxon>
        <taxon>Poaceae</taxon>
        <taxon>PACMAD clade</taxon>
        <taxon>Chloridoideae</taxon>
        <taxon>Cynodonteae</taxon>
        <taxon>Eleusininae</taxon>
        <taxon>Eleusine</taxon>
    </lineage>
</organism>
<proteinExistence type="predicted"/>
<reference evidence="3" key="2">
    <citation type="submission" date="2021-12" db="EMBL/GenBank/DDBJ databases">
        <title>Resequencing data analysis of finger millet.</title>
        <authorList>
            <person name="Hatakeyama M."/>
            <person name="Aluri S."/>
            <person name="Balachadran M.T."/>
            <person name="Sivarajan S.R."/>
            <person name="Poveda L."/>
            <person name="Shimizu-Inatsugi R."/>
            <person name="Schlapbach R."/>
            <person name="Sreeman S.M."/>
            <person name="Shimizu K.K."/>
        </authorList>
    </citation>
    <scope>NUCLEOTIDE SEQUENCE</scope>
</reference>
<name>A0AAV5C794_ELECO</name>
<dbReference type="AlphaFoldDB" id="A0AAV5C794"/>
<dbReference type="Pfam" id="PF00646">
    <property type="entry name" value="F-box"/>
    <property type="match status" value="1"/>
</dbReference>
<accession>A0AAV5C794</accession>
<dbReference type="EMBL" id="BQKI01000004">
    <property type="protein sequence ID" value="GJM94005.1"/>
    <property type="molecule type" value="Genomic_DNA"/>
</dbReference>
<evidence type="ECO:0000313" key="4">
    <source>
        <dbReference type="Proteomes" id="UP001054889"/>
    </source>
</evidence>
<reference evidence="3" key="1">
    <citation type="journal article" date="2018" name="DNA Res.">
        <title>Multiple hybrid de novo genome assembly of finger millet, an orphan allotetraploid crop.</title>
        <authorList>
            <person name="Hatakeyama M."/>
            <person name="Aluri S."/>
            <person name="Balachadran M.T."/>
            <person name="Sivarajan S.R."/>
            <person name="Patrignani A."/>
            <person name="Gruter S."/>
            <person name="Poveda L."/>
            <person name="Shimizu-Inatsugi R."/>
            <person name="Baeten J."/>
            <person name="Francoijs K.J."/>
            <person name="Nataraja K.N."/>
            <person name="Reddy Y.A.N."/>
            <person name="Phadnis S."/>
            <person name="Ravikumar R.L."/>
            <person name="Schlapbach R."/>
            <person name="Sreeman S.M."/>
            <person name="Shimizu K.K."/>
        </authorList>
    </citation>
    <scope>NUCLEOTIDE SEQUENCE</scope>
</reference>
<dbReference type="InterPro" id="IPR036047">
    <property type="entry name" value="F-box-like_dom_sf"/>
</dbReference>